<dbReference type="AlphaFoldDB" id="A0A453ARW1"/>
<keyword evidence="2" id="KW-1185">Reference proteome</keyword>
<reference evidence="1" key="5">
    <citation type="journal article" date="2021" name="G3 (Bethesda)">
        <title>Aegilops tauschii genome assembly Aet v5.0 features greater sequence contiguity and improved annotation.</title>
        <authorList>
            <person name="Wang L."/>
            <person name="Zhu T."/>
            <person name="Rodriguez J.C."/>
            <person name="Deal K.R."/>
            <person name="Dubcovsky J."/>
            <person name="McGuire P.E."/>
            <person name="Lux T."/>
            <person name="Spannagl M."/>
            <person name="Mayer K.F.X."/>
            <person name="Baldrich P."/>
            <person name="Meyers B.C."/>
            <person name="Huo N."/>
            <person name="Gu Y.Q."/>
            <person name="Zhou H."/>
            <person name="Devos K.M."/>
            <person name="Bennetzen J.L."/>
            <person name="Unver T."/>
            <person name="Budak H."/>
            <person name="Gulick P.J."/>
            <person name="Galiba G."/>
            <person name="Kalapos B."/>
            <person name="Nelson D.R."/>
            <person name="Li P."/>
            <person name="You F.M."/>
            <person name="Luo M.C."/>
            <person name="Dvorak J."/>
        </authorList>
    </citation>
    <scope>NUCLEOTIDE SEQUENCE [LARGE SCALE GENOMIC DNA]</scope>
    <source>
        <strain evidence="1">cv. AL8/78</strain>
    </source>
</reference>
<reference evidence="2" key="1">
    <citation type="journal article" date="2014" name="Science">
        <title>Ancient hybridizations among the ancestral genomes of bread wheat.</title>
        <authorList>
            <consortium name="International Wheat Genome Sequencing Consortium,"/>
            <person name="Marcussen T."/>
            <person name="Sandve S.R."/>
            <person name="Heier L."/>
            <person name="Spannagl M."/>
            <person name="Pfeifer M."/>
            <person name="Jakobsen K.S."/>
            <person name="Wulff B.B."/>
            <person name="Steuernagel B."/>
            <person name="Mayer K.F."/>
            <person name="Olsen O.A."/>
        </authorList>
    </citation>
    <scope>NUCLEOTIDE SEQUENCE [LARGE SCALE GENOMIC DNA]</scope>
    <source>
        <strain evidence="2">cv. AL8/78</strain>
    </source>
</reference>
<sequence>MWGYLVCTRQFAFLSSQLSFSVFGGSARRTGTHHRSSVEMKLRREGVRKFLQGATVPVQLMVVSDPNRCKFSEEKQSFCRLASFC</sequence>
<dbReference type="Gramene" id="AET2Gv20242600.8">
    <property type="protein sequence ID" value="AET2Gv20242600.8"/>
    <property type="gene ID" value="AET2Gv20242600"/>
</dbReference>
<organism evidence="1 2">
    <name type="scientific">Aegilops tauschii subsp. strangulata</name>
    <name type="common">Goatgrass</name>
    <dbReference type="NCBI Taxonomy" id="200361"/>
    <lineage>
        <taxon>Eukaryota</taxon>
        <taxon>Viridiplantae</taxon>
        <taxon>Streptophyta</taxon>
        <taxon>Embryophyta</taxon>
        <taxon>Tracheophyta</taxon>
        <taxon>Spermatophyta</taxon>
        <taxon>Magnoliopsida</taxon>
        <taxon>Liliopsida</taxon>
        <taxon>Poales</taxon>
        <taxon>Poaceae</taxon>
        <taxon>BOP clade</taxon>
        <taxon>Pooideae</taxon>
        <taxon>Triticodae</taxon>
        <taxon>Triticeae</taxon>
        <taxon>Triticinae</taxon>
        <taxon>Aegilops</taxon>
    </lineage>
</organism>
<reference evidence="2" key="2">
    <citation type="journal article" date="2017" name="Nat. Plants">
        <title>The Aegilops tauschii genome reveals multiple impacts of transposons.</title>
        <authorList>
            <person name="Zhao G."/>
            <person name="Zou C."/>
            <person name="Li K."/>
            <person name="Wang K."/>
            <person name="Li T."/>
            <person name="Gao L."/>
            <person name="Zhang X."/>
            <person name="Wang H."/>
            <person name="Yang Z."/>
            <person name="Liu X."/>
            <person name="Jiang W."/>
            <person name="Mao L."/>
            <person name="Kong X."/>
            <person name="Jiao Y."/>
            <person name="Jia J."/>
        </authorList>
    </citation>
    <scope>NUCLEOTIDE SEQUENCE [LARGE SCALE GENOMIC DNA]</scope>
    <source>
        <strain evidence="2">cv. AL8/78</strain>
    </source>
</reference>
<proteinExistence type="predicted"/>
<protein>
    <submittedName>
        <fullName evidence="1">Uncharacterized protein</fullName>
    </submittedName>
</protein>
<evidence type="ECO:0000313" key="1">
    <source>
        <dbReference type="EnsemblPlants" id="AET2Gv20242600.8"/>
    </source>
</evidence>
<dbReference type="Proteomes" id="UP000015105">
    <property type="component" value="Chromosome 2D"/>
</dbReference>
<reference evidence="1" key="3">
    <citation type="journal article" date="2017" name="Nature">
        <title>Genome sequence of the progenitor of the wheat D genome Aegilops tauschii.</title>
        <authorList>
            <person name="Luo M.C."/>
            <person name="Gu Y.Q."/>
            <person name="Puiu D."/>
            <person name="Wang H."/>
            <person name="Twardziok S.O."/>
            <person name="Deal K.R."/>
            <person name="Huo N."/>
            <person name="Zhu T."/>
            <person name="Wang L."/>
            <person name="Wang Y."/>
            <person name="McGuire P.E."/>
            <person name="Liu S."/>
            <person name="Long H."/>
            <person name="Ramasamy R.K."/>
            <person name="Rodriguez J.C."/>
            <person name="Van S.L."/>
            <person name="Yuan L."/>
            <person name="Wang Z."/>
            <person name="Xia Z."/>
            <person name="Xiao L."/>
            <person name="Anderson O.D."/>
            <person name="Ouyang S."/>
            <person name="Liang Y."/>
            <person name="Zimin A.V."/>
            <person name="Pertea G."/>
            <person name="Qi P."/>
            <person name="Bennetzen J.L."/>
            <person name="Dai X."/>
            <person name="Dawson M.W."/>
            <person name="Muller H.G."/>
            <person name="Kugler K."/>
            <person name="Rivarola-Duarte L."/>
            <person name="Spannagl M."/>
            <person name="Mayer K.F.X."/>
            <person name="Lu F.H."/>
            <person name="Bevan M.W."/>
            <person name="Leroy P."/>
            <person name="Li P."/>
            <person name="You F.M."/>
            <person name="Sun Q."/>
            <person name="Liu Z."/>
            <person name="Lyons E."/>
            <person name="Wicker T."/>
            <person name="Salzberg S.L."/>
            <person name="Devos K.M."/>
            <person name="Dvorak J."/>
        </authorList>
    </citation>
    <scope>NUCLEOTIDE SEQUENCE [LARGE SCALE GENOMIC DNA]</scope>
    <source>
        <strain evidence="1">cv. AL8/78</strain>
    </source>
</reference>
<name>A0A453ARW1_AEGTS</name>
<evidence type="ECO:0000313" key="2">
    <source>
        <dbReference type="Proteomes" id="UP000015105"/>
    </source>
</evidence>
<accession>A0A453ARW1</accession>
<dbReference type="EnsemblPlants" id="AET2Gv20242600.8">
    <property type="protein sequence ID" value="AET2Gv20242600.8"/>
    <property type="gene ID" value="AET2Gv20242600"/>
</dbReference>
<reference evidence="1" key="4">
    <citation type="submission" date="2019-03" db="UniProtKB">
        <authorList>
            <consortium name="EnsemblPlants"/>
        </authorList>
    </citation>
    <scope>IDENTIFICATION</scope>
</reference>